<dbReference type="EMBL" id="JXWY01000066">
    <property type="protein sequence ID" value="KIX90244.1"/>
    <property type="molecule type" value="Genomic_DNA"/>
</dbReference>
<evidence type="ECO:0000256" key="8">
    <source>
        <dbReference type="ARBA" id="ARBA00022741"/>
    </source>
</evidence>
<dbReference type="GO" id="GO:0005737">
    <property type="term" value="C:cytoplasm"/>
    <property type="evidence" value="ECO:0007669"/>
    <property type="project" value="UniProtKB-SubCell"/>
</dbReference>
<evidence type="ECO:0000256" key="5">
    <source>
        <dbReference type="ARBA" id="ARBA00022490"/>
    </source>
</evidence>
<accession>A0A0D6XN30</accession>
<dbReference type="GO" id="GO:0000166">
    <property type="term" value="F:nucleotide binding"/>
    <property type="evidence" value="ECO:0007669"/>
    <property type="project" value="UniProtKB-KW"/>
</dbReference>
<dbReference type="AlphaFoldDB" id="A0A0D6XN30"/>
<dbReference type="Pfam" id="PF22145">
    <property type="entry name" value="GtfA_EBD"/>
    <property type="match status" value="1"/>
</dbReference>
<dbReference type="GO" id="GO:0016757">
    <property type="term" value="F:glycosyltransferase activity"/>
    <property type="evidence" value="ECO:0007669"/>
    <property type="project" value="UniProtKB-UniRule"/>
</dbReference>
<dbReference type="HAMAP" id="MF_01472">
    <property type="entry name" value="GtfA"/>
    <property type="match status" value="1"/>
</dbReference>
<dbReference type="GO" id="GO:0017122">
    <property type="term" value="C:protein N-acetylglucosaminyltransferase complex"/>
    <property type="evidence" value="ECO:0007669"/>
    <property type="project" value="UniProtKB-UniRule"/>
</dbReference>
<name>A0A0D6XN30_9STAP</name>
<dbReference type="OrthoDB" id="9765175at2"/>
<evidence type="ECO:0000313" key="14">
    <source>
        <dbReference type="EMBL" id="KIX90244.1"/>
    </source>
</evidence>
<feature type="domain" description="GtfA extended beta-sheet meander" evidence="13">
    <location>
        <begin position="95"/>
        <end position="190"/>
    </location>
</feature>
<feature type="binding site" evidence="11">
    <location>
        <position position="241"/>
    </location>
    <ligand>
        <name>N-acetyl-D-glucosamine</name>
        <dbReference type="ChEBI" id="CHEBI:506227"/>
    </ligand>
</feature>
<evidence type="ECO:0000256" key="11">
    <source>
        <dbReference type="HAMAP-Rule" id="MF_01472"/>
    </source>
</evidence>
<dbReference type="CDD" id="cd04949">
    <property type="entry name" value="GT4_GtfA-like"/>
    <property type="match status" value="1"/>
</dbReference>
<evidence type="ECO:0000256" key="6">
    <source>
        <dbReference type="ARBA" id="ARBA00022676"/>
    </source>
</evidence>
<dbReference type="GO" id="GO:0005886">
    <property type="term" value="C:plasma membrane"/>
    <property type="evidence" value="ECO:0007669"/>
    <property type="project" value="UniProtKB-SubCell"/>
</dbReference>
<dbReference type="RefSeq" id="WP_044361029.1">
    <property type="nucleotide sequence ID" value="NZ_JXWY01000066.1"/>
</dbReference>
<keyword evidence="16" id="KW-1185">Reference proteome</keyword>
<feature type="domain" description="Glycosyl transferase family 1" evidence="12">
    <location>
        <begin position="317"/>
        <end position="451"/>
    </location>
</feature>
<feature type="binding site" evidence="11">
    <location>
        <begin position="16"/>
        <end position="19"/>
    </location>
    <ligand>
        <name>UDP</name>
        <dbReference type="ChEBI" id="CHEBI:58223"/>
    </ligand>
</feature>
<evidence type="ECO:0000256" key="3">
    <source>
        <dbReference type="ARBA" id="ARBA00009481"/>
    </source>
</evidence>
<evidence type="ECO:0000256" key="7">
    <source>
        <dbReference type="ARBA" id="ARBA00022679"/>
    </source>
</evidence>
<evidence type="ECO:0000313" key="17">
    <source>
        <dbReference type="Proteomes" id="UP000254100"/>
    </source>
</evidence>
<keyword evidence="7 11" id="KW-0808">Transferase</keyword>
<dbReference type="PANTHER" id="PTHR12526:SF629">
    <property type="entry name" value="TEICHURONIC ACID BIOSYNTHESIS GLYCOSYLTRANSFERASE TUAH-RELATED"/>
    <property type="match status" value="1"/>
</dbReference>
<comment type="subcellular location">
    <subcellularLocation>
        <location evidence="1 11">Cell membrane</location>
        <topology evidence="11">Peripheral membrane protein</topology>
    </subcellularLocation>
    <subcellularLocation>
        <location evidence="11">Cytoplasm</location>
    </subcellularLocation>
    <text evidence="11">Cell membrane association requires GtfB.</text>
</comment>
<evidence type="ECO:0000259" key="12">
    <source>
        <dbReference type="Pfam" id="PF00534"/>
    </source>
</evidence>
<feature type="binding site" evidence="11">
    <location>
        <begin position="403"/>
        <end position="406"/>
    </location>
    <ligand>
        <name>N-acetyl-D-glucosamine</name>
        <dbReference type="ChEBI" id="CHEBI:506227"/>
    </ligand>
</feature>
<dbReference type="Proteomes" id="UP000254100">
    <property type="component" value="Unassembled WGS sequence"/>
</dbReference>
<dbReference type="NCBIfam" id="TIGR02918">
    <property type="entry name" value="accessory Sec system glycosyltransferase GtfA"/>
    <property type="match status" value="1"/>
</dbReference>
<dbReference type="UniPathway" id="UPA00378"/>
<dbReference type="Proteomes" id="UP000032366">
    <property type="component" value="Unassembled WGS sequence"/>
</dbReference>
<comment type="similarity">
    <text evidence="3 11">Belongs to the glycosyltransferase group 1 family. Glycosyltransferase 4 subfamily.</text>
</comment>
<dbReference type="STRING" id="569857.TP70_08665"/>
<dbReference type="Gene3D" id="3.40.50.2000">
    <property type="entry name" value="Glycogen Phosphorylase B"/>
    <property type="match status" value="2"/>
</dbReference>
<keyword evidence="8 11" id="KW-0547">Nucleotide-binding</keyword>
<evidence type="ECO:0000313" key="16">
    <source>
        <dbReference type="Proteomes" id="UP000032366"/>
    </source>
</evidence>
<sequence length="505" mass="58227">MTIYNINFGIGWASSGVEYAQSYRAKLLRAIRAPRKFIFLDFISSENIQTLTENIGFHDDEVIWLYQYFTDIPVAPSSYTVADIVADVAEPIVREAKDGKVKRLYLDNERNFITCYLKNKDADIVDRAEFVINGMLVRKDYYSYVRTFSEYYAPSNNVAKLYMRQFYNEDGTIAYTEHIDEDTHLYNFPDQKFYSKAEFVAHFIRQLQLTSEDILIIDRSTDVGQVILQNKGNSKVGVVVHAEHFSEHATDEDHVLWNNYYEYTFGQHAEIDFYITATDLQNQILTEQFAKYLGATPKIVTIPVGSLHELKYPVKKRRPYSMITASRLASEKHIDWLVRAVIRAKQEVPELQFDIYGEGGQRDMLKQIIDEHRAHDYIHLKGHVNLEEVYANYKLFASASTSEGFGLTLLEAVGSGLGMIGFDVNYGNPTFIQNHKNGYLIPINVKEDSTKDIVATYAQHIVRFFKAGPKQPHRASYQLARPYLTTEIQQKWQDLISEVSHDKSI</sequence>
<keyword evidence="4 11" id="KW-1003">Cell membrane</keyword>
<evidence type="ECO:0000256" key="1">
    <source>
        <dbReference type="ARBA" id="ARBA00004236"/>
    </source>
</evidence>
<proteinExistence type="inferred from homology"/>
<dbReference type="EC" id="2.4.1.-" evidence="11"/>
<comment type="pathway">
    <text evidence="2 11">Protein modification; protein glycosylation.</text>
</comment>
<reference evidence="14 16" key="1">
    <citation type="submission" date="2015-01" db="EMBL/GenBank/DDBJ databases">
        <authorList>
            <person name="Guo J."/>
        </authorList>
    </citation>
    <scope>NUCLEOTIDE SEQUENCE [LARGE SCALE GENOMIC DNA]</scope>
    <source>
        <strain evidence="14 16">DSM 22147</strain>
    </source>
</reference>
<organism evidence="15 17">
    <name type="scientific">Staphylococcus microti</name>
    <dbReference type="NCBI Taxonomy" id="569857"/>
    <lineage>
        <taxon>Bacteria</taxon>
        <taxon>Bacillati</taxon>
        <taxon>Bacillota</taxon>
        <taxon>Bacilli</taxon>
        <taxon>Bacillales</taxon>
        <taxon>Staphylococcaceae</taxon>
        <taxon>Staphylococcus</taxon>
    </lineage>
</organism>
<evidence type="ECO:0000256" key="9">
    <source>
        <dbReference type="ARBA" id="ARBA00023136"/>
    </source>
</evidence>
<dbReference type="InterPro" id="IPR001296">
    <property type="entry name" value="Glyco_trans_1"/>
</dbReference>
<keyword evidence="9 11" id="KW-0472">Membrane</keyword>
<dbReference type="SUPFAM" id="SSF53756">
    <property type="entry name" value="UDP-Glycosyltransferase/glycogen phosphorylase"/>
    <property type="match status" value="1"/>
</dbReference>
<evidence type="ECO:0000256" key="2">
    <source>
        <dbReference type="ARBA" id="ARBA00004922"/>
    </source>
</evidence>
<keyword evidence="5 11" id="KW-0963">Cytoplasm</keyword>
<protein>
    <recommendedName>
        <fullName evidence="11">UDP-N-acetylglucosamine--peptide N-acetylglucosaminyltransferase GtfA subunit</fullName>
        <ecNumber evidence="11">2.4.1.-</ecNumber>
    </recommendedName>
    <alternativeName>
        <fullName evidence="11">Glycosyltransferase GtfA</fullName>
    </alternativeName>
</protein>
<dbReference type="PANTHER" id="PTHR12526">
    <property type="entry name" value="GLYCOSYLTRANSFERASE"/>
    <property type="match status" value="1"/>
</dbReference>
<comment type="subunit">
    <text evidence="11">Forms a heterotetramer with 2 subunits each of GtfA and GtfB. Part of the accessory SecA2/SecY2 protein translocation apparatus.</text>
</comment>
<feature type="binding site" evidence="11">
    <location>
        <begin position="383"/>
        <end position="384"/>
    </location>
    <ligand>
        <name>UDP</name>
        <dbReference type="ChEBI" id="CHEBI:58223"/>
    </ligand>
</feature>
<keyword evidence="6 11" id="KW-0328">Glycosyltransferase</keyword>
<dbReference type="FunFam" id="3.40.50.2000:FF:000196">
    <property type="entry name" value="UDP-N-acetylglucosamine--peptide N-acetylglucosaminyltransferase GtfA subunit"/>
    <property type="match status" value="1"/>
</dbReference>
<comment type="catalytic activity">
    <reaction evidence="10 11">
        <text>L-seryl-[protein] + UDP-N-acetyl-alpha-D-glucosamine = 3-O-[N-acetyl-alpha-D-glucosaminyl]-L-seryl-[protein] + UDP + H(+)</text>
        <dbReference type="Rhea" id="RHEA:59872"/>
        <dbReference type="Rhea" id="RHEA-COMP:9863"/>
        <dbReference type="Rhea" id="RHEA-COMP:15471"/>
        <dbReference type="ChEBI" id="CHEBI:15378"/>
        <dbReference type="ChEBI" id="CHEBI:29999"/>
        <dbReference type="ChEBI" id="CHEBI:57705"/>
        <dbReference type="ChEBI" id="CHEBI:58223"/>
        <dbReference type="ChEBI" id="CHEBI:143279"/>
    </reaction>
</comment>
<dbReference type="EMBL" id="UHDT01000001">
    <property type="protein sequence ID" value="SUM56530.1"/>
    <property type="molecule type" value="Genomic_DNA"/>
</dbReference>
<dbReference type="Pfam" id="PF00534">
    <property type="entry name" value="Glycos_transf_1"/>
    <property type="match status" value="1"/>
</dbReference>
<comment type="function">
    <text evidence="11">Required for polymorphic O-glycosylation of the serine-rich repeat protein in this bacteria. Catalyzes the first step in glycosylation by transferring N-acetylglucosamine from UDP-GlcNAc to serine residues in the substrate protein. Part of the accessory SecA2/SecY2 system specifically required to export serine-rich repeat cell wall proteins usually encoded upstream in the same operon.</text>
</comment>
<dbReference type="InterPro" id="IPR054396">
    <property type="entry name" value="GtfA_EBD"/>
</dbReference>
<reference evidence="15 17" key="2">
    <citation type="submission" date="2018-06" db="EMBL/GenBank/DDBJ databases">
        <authorList>
            <consortium name="Pathogen Informatics"/>
            <person name="Doyle S."/>
        </authorList>
    </citation>
    <scope>NUCLEOTIDE SEQUENCE [LARGE SCALE GENOMIC DNA]</scope>
    <source>
        <strain evidence="15 17">NCTC13832</strain>
    </source>
</reference>
<dbReference type="InterPro" id="IPR014267">
    <property type="entry name" value="GtfA"/>
</dbReference>
<gene>
    <name evidence="15" type="primary">gtfA1_1</name>
    <name evidence="11" type="synonym">gtfA</name>
    <name evidence="15" type="ORF">NCTC13832_00162</name>
    <name evidence="14" type="ORF">TP70_08665</name>
</gene>
<evidence type="ECO:0000256" key="10">
    <source>
        <dbReference type="ARBA" id="ARBA00052053"/>
    </source>
</evidence>
<evidence type="ECO:0000256" key="4">
    <source>
        <dbReference type="ARBA" id="ARBA00022475"/>
    </source>
</evidence>
<evidence type="ECO:0000313" key="15">
    <source>
        <dbReference type="EMBL" id="SUM56530.1"/>
    </source>
</evidence>
<evidence type="ECO:0000259" key="13">
    <source>
        <dbReference type="Pfam" id="PF22145"/>
    </source>
</evidence>